<accession>A0ACC0WED4</accession>
<comment type="caution">
    <text evidence="1">The sequence shown here is derived from an EMBL/GenBank/DDBJ whole genome shotgun (WGS) entry which is preliminary data.</text>
</comment>
<keyword evidence="2" id="KW-1185">Reference proteome</keyword>
<gene>
    <name evidence="1" type="ORF">PsorP6_013173</name>
</gene>
<sequence length="183" mass="20261">MRIDLILLLASSAHVTGKKKCLAVAAHGSEHPSTKEKATFESVDDNRATTSKRSLRVRARMDEEEEERIYGAYVKDLSSRAAQLVTTPFLSERKDAKKTNTRLFPKPSDDNLQTKYAALTKGLDSAEEAHKLVESYPDLLLETLATHFDDRSLSQALVGMASKEGAPPYLISLRGGLMNLRVE</sequence>
<name>A0ACC0WED4_9STRA</name>
<proteinExistence type="predicted"/>
<dbReference type="EMBL" id="CM047592">
    <property type="protein sequence ID" value="KAI9917114.1"/>
    <property type="molecule type" value="Genomic_DNA"/>
</dbReference>
<evidence type="ECO:0000313" key="2">
    <source>
        <dbReference type="Proteomes" id="UP001163321"/>
    </source>
</evidence>
<organism evidence="1 2">
    <name type="scientific">Peronosclerospora sorghi</name>
    <dbReference type="NCBI Taxonomy" id="230839"/>
    <lineage>
        <taxon>Eukaryota</taxon>
        <taxon>Sar</taxon>
        <taxon>Stramenopiles</taxon>
        <taxon>Oomycota</taxon>
        <taxon>Peronosporomycetes</taxon>
        <taxon>Peronosporales</taxon>
        <taxon>Peronosporaceae</taxon>
        <taxon>Peronosclerospora</taxon>
    </lineage>
</organism>
<protein>
    <submittedName>
        <fullName evidence="1">Uncharacterized protein</fullName>
    </submittedName>
</protein>
<evidence type="ECO:0000313" key="1">
    <source>
        <dbReference type="EMBL" id="KAI9917114.1"/>
    </source>
</evidence>
<dbReference type="Proteomes" id="UP001163321">
    <property type="component" value="Chromosome 13"/>
</dbReference>
<reference evidence="1 2" key="1">
    <citation type="journal article" date="2022" name="bioRxiv">
        <title>The genome of the oomycete Peronosclerospora sorghi, a cosmopolitan pathogen of maize and sorghum, is inflated with dispersed pseudogenes.</title>
        <authorList>
            <person name="Fletcher K."/>
            <person name="Martin F."/>
            <person name="Isakeit T."/>
            <person name="Cavanaugh K."/>
            <person name="Magill C."/>
            <person name="Michelmore R."/>
        </authorList>
    </citation>
    <scope>NUCLEOTIDE SEQUENCE [LARGE SCALE GENOMIC DNA]</scope>
    <source>
        <strain evidence="1">P6</strain>
    </source>
</reference>